<dbReference type="AlphaFoldDB" id="A0A9E8MWR9"/>
<gene>
    <name evidence="1" type="ORF">N7U66_00860</name>
</gene>
<dbReference type="Proteomes" id="UP001164705">
    <property type="component" value="Chromosome"/>
</dbReference>
<dbReference type="EMBL" id="CP113088">
    <property type="protein sequence ID" value="WAC02334.1"/>
    <property type="molecule type" value="Genomic_DNA"/>
</dbReference>
<name>A0A9E8MWR9_9FLAO</name>
<dbReference type="RefSeq" id="WP_267676930.1">
    <property type="nucleotide sequence ID" value="NZ_CP113088.1"/>
</dbReference>
<reference evidence="1" key="1">
    <citation type="submission" date="2022-11" db="EMBL/GenBank/DDBJ databases">
        <title>Lacinutrix neustonica HL-RS19T sp. nov., isolated from the surface microlayer sample of brackish Lake Shihwa.</title>
        <authorList>
            <person name="Choi J.Y."/>
            <person name="Hwang C.Y."/>
        </authorList>
    </citation>
    <scope>NUCLEOTIDE SEQUENCE</scope>
    <source>
        <strain evidence="1">HL-RS19</strain>
    </source>
</reference>
<sequence>MYKINNDINAEIIEDFNASKLIDINAKEVLVIHLKRNAIFPNTPPLEILLYSYWKER</sequence>
<dbReference type="KEGG" id="lnu:N7U66_00860"/>
<proteinExistence type="predicted"/>
<accession>A0A9E8MWR9</accession>
<organism evidence="1 2">
    <name type="scientific">Lacinutrix neustonica</name>
    <dbReference type="NCBI Taxonomy" id="2980107"/>
    <lineage>
        <taxon>Bacteria</taxon>
        <taxon>Pseudomonadati</taxon>
        <taxon>Bacteroidota</taxon>
        <taxon>Flavobacteriia</taxon>
        <taxon>Flavobacteriales</taxon>
        <taxon>Flavobacteriaceae</taxon>
        <taxon>Lacinutrix</taxon>
    </lineage>
</organism>
<protein>
    <submittedName>
        <fullName evidence="1">Uncharacterized protein</fullName>
    </submittedName>
</protein>
<evidence type="ECO:0000313" key="2">
    <source>
        <dbReference type="Proteomes" id="UP001164705"/>
    </source>
</evidence>
<keyword evidence="2" id="KW-1185">Reference proteome</keyword>
<evidence type="ECO:0000313" key="1">
    <source>
        <dbReference type="EMBL" id="WAC02334.1"/>
    </source>
</evidence>